<evidence type="ECO:0000313" key="10">
    <source>
        <dbReference type="Proteomes" id="UP000235786"/>
    </source>
</evidence>
<keyword evidence="2 7" id="KW-0812">Transmembrane</keyword>
<dbReference type="EMBL" id="KZ613941">
    <property type="protein sequence ID" value="PMD43926.1"/>
    <property type="molecule type" value="Genomic_DNA"/>
</dbReference>
<feature type="transmembrane region" description="Helical" evidence="7">
    <location>
        <begin position="46"/>
        <end position="68"/>
    </location>
</feature>
<evidence type="ECO:0000256" key="4">
    <source>
        <dbReference type="ARBA" id="ARBA00023136"/>
    </source>
</evidence>
<evidence type="ECO:0000259" key="8">
    <source>
        <dbReference type="Pfam" id="PF20684"/>
    </source>
</evidence>
<name>A0A2J6RZH8_HYAVF</name>
<evidence type="ECO:0000256" key="1">
    <source>
        <dbReference type="ARBA" id="ARBA00004141"/>
    </source>
</evidence>
<dbReference type="PANTHER" id="PTHR33048">
    <property type="entry name" value="PTH11-LIKE INTEGRAL MEMBRANE PROTEIN (AFU_ORTHOLOGUE AFUA_5G11245)"/>
    <property type="match status" value="1"/>
</dbReference>
<keyword evidence="4 7" id="KW-0472">Membrane</keyword>
<feature type="region of interest" description="Disordered" evidence="6">
    <location>
        <begin position="310"/>
        <end position="365"/>
    </location>
</feature>
<proteinExistence type="inferred from homology"/>
<comment type="similarity">
    <text evidence="5">Belongs to the SAT4 family.</text>
</comment>
<sequence>MAGETLPDRKYPIIITTLIITILAAIFLVWRLIVRFRLNPKFGLSEYLMIAGVIMNTAANVVAILGAYNGEGRIDEDPFLTPGRRVTAMHLIFAAQSLNVYAIFLVKLSICAYLMPLAFRRGFRAVIWMSVVIVVVCNFIIPTCSHLGECRPMAMMWNPAVKGTCWPLAVRQAGAYVQASANIVTDLVYAASPMVYLGEINLPRRTKLGIRLVFVLALLGTGLSVIKLWELHKVLNLKQDYLYGAVNLSIYSIIEVGITIIVACLPPLRKIFDKFLQKIMPDSIMARASKAIMSLPSFATITFSSSVPTRTDTTFAGDSENGEGGRAEGREKNLPQMVQVQTTWNSVSDEESRAGFGADRQQFRP</sequence>
<dbReference type="Proteomes" id="UP000235786">
    <property type="component" value="Unassembled WGS sequence"/>
</dbReference>
<feature type="transmembrane region" description="Helical" evidence="7">
    <location>
        <begin position="126"/>
        <end position="148"/>
    </location>
</feature>
<evidence type="ECO:0000256" key="5">
    <source>
        <dbReference type="ARBA" id="ARBA00038359"/>
    </source>
</evidence>
<evidence type="ECO:0000313" key="9">
    <source>
        <dbReference type="EMBL" id="PMD43926.1"/>
    </source>
</evidence>
<gene>
    <name evidence="9" type="ORF">L207DRAFT_421829</name>
</gene>
<keyword evidence="3 7" id="KW-1133">Transmembrane helix</keyword>
<dbReference type="InterPro" id="IPR049326">
    <property type="entry name" value="Rhodopsin_dom_fungi"/>
</dbReference>
<dbReference type="Pfam" id="PF20684">
    <property type="entry name" value="Fung_rhodopsin"/>
    <property type="match status" value="1"/>
</dbReference>
<evidence type="ECO:0000256" key="2">
    <source>
        <dbReference type="ARBA" id="ARBA00022692"/>
    </source>
</evidence>
<reference evidence="9 10" key="1">
    <citation type="submission" date="2016-04" db="EMBL/GenBank/DDBJ databases">
        <title>A degradative enzymes factory behind the ericoid mycorrhizal symbiosis.</title>
        <authorList>
            <consortium name="DOE Joint Genome Institute"/>
            <person name="Martino E."/>
            <person name="Morin E."/>
            <person name="Grelet G."/>
            <person name="Kuo A."/>
            <person name="Kohler A."/>
            <person name="Daghino S."/>
            <person name="Barry K."/>
            <person name="Choi C."/>
            <person name="Cichocki N."/>
            <person name="Clum A."/>
            <person name="Copeland A."/>
            <person name="Hainaut M."/>
            <person name="Haridas S."/>
            <person name="Labutti K."/>
            <person name="Lindquist E."/>
            <person name="Lipzen A."/>
            <person name="Khouja H.-R."/>
            <person name="Murat C."/>
            <person name="Ohm R."/>
            <person name="Olson A."/>
            <person name="Spatafora J."/>
            <person name="Veneault-Fourrey C."/>
            <person name="Henrissat B."/>
            <person name="Grigoriev I."/>
            <person name="Martin F."/>
            <person name="Perotto S."/>
        </authorList>
    </citation>
    <scope>NUCLEOTIDE SEQUENCE [LARGE SCALE GENOMIC DNA]</scope>
    <source>
        <strain evidence="9 10">F</strain>
    </source>
</reference>
<accession>A0A2J6RZH8</accession>
<evidence type="ECO:0000256" key="3">
    <source>
        <dbReference type="ARBA" id="ARBA00022989"/>
    </source>
</evidence>
<feature type="transmembrane region" description="Helical" evidence="7">
    <location>
        <begin position="208"/>
        <end position="229"/>
    </location>
</feature>
<feature type="transmembrane region" description="Helical" evidence="7">
    <location>
        <begin position="12"/>
        <end position="34"/>
    </location>
</feature>
<evidence type="ECO:0000256" key="6">
    <source>
        <dbReference type="SAM" id="MobiDB-lite"/>
    </source>
</evidence>
<dbReference type="OrthoDB" id="4682787at2759"/>
<dbReference type="GO" id="GO:0016020">
    <property type="term" value="C:membrane"/>
    <property type="evidence" value="ECO:0007669"/>
    <property type="project" value="UniProtKB-SubCell"/>
</dbReference>
<organism evidence="9 10">
    <name type="scientific">Hyaloscypha variabilis (strain UAMH 11265 / GT02V1 / F)</name>
    <name type="common">Meliniomyces variabilis</name>
    <dbReference type="NCBI Taxonomy" id="1149755"/>
    <lineage>
        <taxon>Eukaryota</taxon>
        <taxon>Fungi</taxon>
        <taxon>Dikarya</taxon>
        <taxon>Ascomycota</taxon>
        <taxon>Pezizomycotina</taxon>
        <taxon>Leotiomycetes</taxon>
        <taxon>Helotiales</taxon>
        <taxon>Hyaloscyphaceae</taxon>
        <taxon>Hyaloscypha</taxon>
        <taxon>Hyaloscypha variabilis</taxon>
    </lineage>
</organism>
<feature type="compositionally biased region" description="Polar residues" evidence="6">
    <location>
        <begin position="336"/>
        <end position="347"/>
    </location>
</feature>
<keyword evidence="10" id="KW-1185">Reference proteome</keyword>
<evidence type="ECO:0000256" key="7">
    <source>
        <dbReference type="SAM" id="Phobius"/>
    </source>
</evidence>
<protein>
    <recommendedName>
        <fullName evidence="8">Rhodopsin domain-containing protein</fullName>
    </recommendedName>
</protein>
<comment type="subcellular location">
    <subcellularLocation>
        <location evidence="1">Membrane</location>
        <topology evidence="1">Multi-pass membrane protein</topology>
    </subcellularLocation>
</comment>
<dbReference type="STRING" id="1149755.A0A2J6RZH8"/>
<feature type="transmembrane region" description="Helical" evidence="7">
    <location>
        <begin position="88"/>
        <end position="114"/>
    </location>
</feature>
<dbReference type="AlphaFoldDB" id="A0A2J6RZH8"/>
<feature type="transmembrane region" description="Helical" evidence="7">
    <location>
        <begin position="241"/>
        <end position="265"/>
    </location>
</feature>
<feature type="compositionally biased region" description="Basic and acidic residues" evidence="6">
    <location>
        <begin position="323"/>
        <end position="333"/>
    </location>
</feature>
<feature type="domain" description="Rhodopsin" evidence="8">
    <location>
        <begin position="30"/>
        <end position="273"/>
    </location>
</feature>
<dbReference type="PANTHER" id="PTHR33048:SF163">
    <property type="entry name" value="INTEGRAL MEMBRANE PROTEIN (AFU_ORTHOLOGUE AFUA_8G05510)"/>
    <property type="match status" value="1"/>
</dbReference>
<dbReference type="InterPro" id="IPR052337">
    <property type="entry name" value="SAT4-like"/>
</dbReference>